<accession>A0A1C4FBI7</accession>
<dbReference type="NCBIfam" id="TIGR02226">
    <property type="entry name" value="two_anch"/>
    <property type="match status" value="1"/>
</dbReference>
<dbReference type="Pfam" id="PF07584">
    <property type="entry name" value="BatA"/>
    <property type="match status" value="1"/>
</dbReference>
<name>A0A1C4FBI7_9BACT</name>
<keyword evidence="4" id="KW-1185">Reference proteome</keyword>
<feature type="domain" description="Aerotolerance regulator N-terminal" evidence="2">
    <location>
        <begin position="2"/>
        <end position="65"/>
    </location>
</feature>
<keyword evidence="1" id="KW-0472">Membrane</keyword>
<dbReference type="EMBL" id="FMAR01000013">
    <property type="protein sequence ID" value="SCC53214.1"/>
    <property type="molecule type" value="Genomic_DNA"/>
</dbReference>
<evidence type="ECO:0000256" key="1">
    <source>
        <dbReference type="SAM" id="Phobius"/>
    </source>
</evidence>
<feature type="transmembrane region" description="Helical" evidence="1">
    <location>
        <begin position="45"/>
        <end position="67"/>
    </location>
</feature>
<dbReference type="InterPro" id="IPR024163">
    <property type="entry name" value="Aerotolerance_reg_N"/>
</dbReference>
<evidence type="ECO:0000313" key="4">
    <source>
        <dbReference type="Proteomes" id="UP000242818"/>
    </source>
</evidence>
<keyword evidence="1 3" id="KW-0812">Transmembrane</keyword>
<dbReference type="Proteomes" id="UP000242818">
    <property type="component" value="Unassembled WGS sequence"/>
</dbReference>
<keyword evidence="1" id="KW-1133">Transmembrane helix</keyword>
<dbReference type="InterPro" id="IPR011933">
    <property type="entry name" value="Double_TM_dom"/>
</dbReference>
<dbReference type="AlphaFoldDB" id="A0A1C4FBI7"/>
<dbReference type="STRING" id="1335309.GA0116948_11332"/>
<reference evidence="3 4" key="1">
    <citation type="submission" date="2016-08" db="EMBL/GenBank/DDBJ databases">
        <authorList>
            <person name="Seilhamer J.J."/>
        </authorList>
    </citation>
    <scope>NUCLEOTIDE SEQUENCE [LARGE SCALE GENOMIC DNA]</scope>
    <source>
        <strain evidence="3 4">A37T2</strain>
    </source>
</reference>
<proteinExistence type="predicted"/>
<evidence type="ECO:0000313" key="3">
    <source>
        <dbReference type="EMBL" id="SCC53214.1"/>
    </source>
</evidence>
<evidence type="ECO:0000259" key="2">
    <source>
        <dbReference type="Pfam" id="PF07584"/>
    </source>
</evidence>
<sequence>MAGISVPVLIHLWNHRQNKVLQIGSVALLRETPRSSARSLHVNDWWLLLLRCLLLILLALLLAGPVWKASPGATAKQGWVLVSRPSANAYRKEIDSLVKAGFALHYFEKDFPLVRVKDLQASDTGQQNYWATVALLQQVILPGQPVYIFTDRLQRHFSGQRPRVQMELHWRTRVPDTVSMPPPPPDTSIQRFTIYDGSHAADASYVQAALLAIRQFSGKNMEVRRVSTAAALPAQQEWLFWLSESPLPNVKASHVLQYVPGAAQREQSWLQPGNTEIAIYQRVQASEQEALWRDGYGYPLLTRNGTHYYAYTHFNTSWNDLPWSPQLPALLLQLIYPGHYSDQRALPEQAVQPVQVAGIASTIHPPVNDLRTTGWLLLLILFVLERITAGLLTKQKEETIG</sequence>
<organism evidence="3 4">
    <name type="scientific">Chitinophaga costaii</name>
    <dbReference type="NCBI Taxonomy" id="1335309"/>
    <lineage>
        <taxon>Bacteria</taxon>
        <taxon>Pseudomonadati</taxon>
        <taxon>Bacteroidota</taxon>
        <taxon>Chitinophagia</taxon>
        <taxon>Chitinophagales</taxon>
        <taxon>Chitinophagaceae</taxon>
        <taxon>Chitinophaga</taxon>
    </lineage>
</organism>
<dbReference type="PANTHER" id="PTHR37464">
    <property type="entry name" value="BLL2463 PROTEIN"/>
    <property type="match status" value="1"/>
</dbReference>
<gene>
    <name evidence="3" type="ORF">GA0116948_11332</name>
</gene>
<protein>
    <submittedName>
        <fullName evidence="3">N-terminal double-transmembrane domain-containing protein</fullName>
    </submittedName>
</protein>
<dbReference type="PANTHER" id="PTHR37464:SF1">
    <property type="entry name" value="BLL2463 PROTEIN"/>
    <property type="match status" value="1"/>
</dbReference>